<dbReference type="PANTHER" id="PTHR12161">
    <property type="entry name" value="IST1 FAMILY MEMBER"/>
    <property type="match status" value="1"/>
</dbReference>
<name>A0A445F002_GLYSO</name>
<reference evidence="2 3" key="1">
    <citation type="submission" date="2018-09" db="EMBL/GenBank/DDBJ databases">
        <title>A high-quality reference genome of wild soybean provides a powerful tool to mine soybean genomes.</title>
        <authorList>
            <person name="Xie M."/>
            <person name="Chung C.Y.L."/>
            <person name="Li M.-W."/>
            <person name="Wong F.-L."/>
            <person name="Chan T.-F."/>
            <person name="Lam H.-M."/>
        </authorList>
    </citation>
    <scope>NUCLEOTIDE SEQUENCE [LARGE SCALE GENOMIC DNA]</scope>
    <source>
        <strain evidence="3">cv. W05</strain>
        <tissue evidence="2">Hypocotyl of etiolated seedlings</tissue>
    </source>
</reference>
<dbReference type="AlphaFoldDB" id="A0A445F002"/>
<dbReference type="GO" id="GO:0015031">
    <property type="term" value="P:protein transport"/>
    <property type="evidence" value="ECO:0007669"/>
    <property type="project" value="InterPro"/>
</dbReference>
<organism evidence="2 3">
    <name type="scientific">Glycine soja</name>
    <name type="common">Wild soybean</name>
    <dbReference type="NCBI Taxonomy" id="3848"/>
    <lineage>
        <taxon>Eukaryota</taxon>
        <taxon>Viridiplantae</taxon>
        <taxon>Streptophyta</taxon>
        <taxon>Embryophyta</taxon>
        <taxon>Tracheophyta</taxon>
        <taxon>Spermatophyta</taxon>
        <taxon>Magnoliopsida</taxon>
        <taxon>eudicotyledons</taxon>
        <taxon>Gunneridae</taxon>
        <taxon>Pentapetalae</taxon>
        <taxon>rosids</taxon>
        <taxon>fabids</taxon>
        <taxon>Fabales</taxon>
        <taxon>Fabaceae</taxon>
        <taxon>Papilionoideae</taxon>
        <taxon>50 kb inversion clade</taxon>
        <taxon>NPAAA clade</taxon>
        <taxon>indigoferoid/millettioid clade</taxon>
        <taxon>Phaseoleae</taxon>
        <taxon>Glycine</taxon>
        <taxon>Glycine subgen. Soja</taxon>
    </lineage>
</organism>
<proteinExistence type="inferred from homology"/>
<evidence type="ECO:0000256" key="1">
    <source>
        <dbReference type="ARBA" id="ARBA00005536"/>
    </source>
</evidence>
<dbReference type="Proteomes" id="UP000289340">
    <property type="component" value="Chromosome 20"/>
</dbReference>
<evidence type="ECO:0000313" key="3">
    <source>
        <dbReference type="Proteomes" id="UP000289340"/>
    </source>
</evidence>
<comment type="caution">
    <text evidence="2">The sequence shown here is derived from an EMBL/GenBank/DDBJ whole genome shotgun (WGS) entry which is preliminary data.</text>
</comment>
<accession>A0A445F002</accession>
<dbReference type="PANTHER" id="PTHR12161:SF46">
    <property type="entry name" value="VACUOLAR PROTEIN SORTING-ASSOCIATED PROTEIN IST1-RELATED"/>
    <property type="match status" value="1"/>
</dbReference>
<sequence length="195" mass="22946">MFDALFKPKFYSKCISRLKLIKMRLEMIRNRRNAVQKFLKKDIADLLRSALDYNAYERAEGLLLEQEMICCYELIGKFVTCMSSDHIRNLCKQRDCPVECKEAIQSLIHAAARFSDLPELRELRTLFTGKFGNSLELYISKEFVEKLRQDLPSKEMKIQLLHDVAQEFSIEWNSKALEQRLQSPPQLHEVKRISI</sequence>
<dbReference type="Pfam" id="PF03398">
    <property type="entry name" value="Ist1"/>
    <property type="match status" value="1"/>
</dbReference>
<dbReference type="EMBL" id="QZWG01000020">
    <property type="protein sequence ID" value="RZB42154.1"/>
    <property type="molecule type" value="Genomic_DNA"/>
</dbReference>
<evidence type="ECO:0000313" key="2">
    <source>
        <dbReference type="EMBL" id="RZB42154.1"/>
    </source>
</evidence>
<protein>
    <submittedName>
        <fullName evidence="2">IST1-like protein</fullName>
    </submittedName>
</protein>
<comment type="similarity">
    <text evidence="1">Belongs to the IST1 family.</text>
</comment>
<dbReference type="Gene3D" id="1.20.1260.60">
    <property type="entry name" value="Vacuolar protein sorting-associated protein Ist1"/>
    <property type="match status" value="1"/>
</dbReference>
<keyword evidence="3" id="KW-1185">Reference proteome</keyword>
<dbReference type="InterPro" id="IPR042277">
    <property type="entry name" value="IST1-like"/>
</dbReference>
<dbReference type="InterPro" id="IPR005061">
    <property type="entry name" value="Ist1"/>
</dbReference>
<gene>
    <name evidence="2" type="ORF">D0Y65_052931</name>
</gene>
<dbReference type="FunFam" id="1.20.1260.60:FF:000002">
    <property type="entry name" value="Vacuolar protein sorting-associated protein IST1"/>
    <property type="match status" value="1"/>
</dbReference>